<proteinExistence type="predicted"/>
<accession>A0AC61R7S0</accession>
<protein>
    <submittedName>
        <fullName evidence="1">N-acetylmuramoyl-L-alanine amidase</fullName>
    </submittedName>
</protein>
<gene>
    <name evidence="1" type="ORF">E5336_04425</name>
</gene>
<dbReference type="EMBL" id="SRYG01000007">
    <property type="protein sequence ID" value="TGY66314.1"/>
    <property type="molecule type" value="Genomic_DNA"/>
</dbReference>
<organism evidence="1 2">
    <name type="scientific">Dubosiella muris</name>
    <dbReference type="NCBI Taxonomy" id="3038133"/>
    <lineage>
        <taxon>Bacteria</taxon>
        <taxon>Bacillati</taxon>
        <taxon>Bacillota</taxon>
        <taxon>Erysipelotrichia</taxon>
        <taxon>Erysipelotrichales</taxon>
        <taxon>Erysipelotrichaceae</taxon>
        <taxon>Dubosiella</taxon>
    </lineage>
</organism>
<name>A0AC61R7S0_9FIRM</name>
<evidence type="ECO:0000313" key="2">
    <source>
        <dbReference type="Proteomes" id="UP000308836"/>
    </source>
</evidence>
<sequence length="239" mass="26418">MKRALLFLCVGLFIALVLQPNIANSSNEKDIRVPQIGESAPVTNEDITQSSSQSKIRIGIDASHGGADLGYVGNNEIPEKEINLELALRVGRKLQAAGYEVVYTRQDDNVDASGEDLVNAQRLSDMQAQDVDFLLSFQSGNTTDPLMKGFTIFTRPDEQNVALANEIGQELVAINFSNYEGIDTDHYSNFSILSNRNIPTILIELGYLSNPEDYTRLTDPDYQEKIGQAITNAFLNEIQ</sequence>
<keyword evidence="2" id="KW-1185">Reference proteome</keyword>
<evidence type="ECO:0000313" key="1">
    <source>
        <dbReference type="EMBL" id="TGY66314.1"/>
    </source>
</evidence>
<dbReference type="Proteomes" id="UP000308836">
    <property type="component" value="Unassembled WGS sequence"/>
</dbReference>
<comment type="caution">
    <text evidence="1">The sequence shown here is derived from an EMBL/GenBank/DDBJ whole genome shotgun (WGS) entry which is preliminary data.</text>
</comment>
<reference evidence="1" key="1">
    <citation type="submission" date="2019-04" db="EMBL/GenBank/DDBJ databases">
        <title>Microbes associate with the intestines of laboratory mice.</title>
        <authorList>
            <person name="Navarre W."/>
            <person name="Wong E."/>
            <person name="Huang K."/>
            <person name="Tropini C."/>
            <person name="Ng K."/>
            <person name="Yu B."/>
        </authorList>
    </citation>
    <scope>NUCLEOTIDE SEQUENCE</scope>
    <source>
        <strain evidence="1">NM09_H32</strain>
    </source>
</reference>